<accession>A0ABY3MWM9</accession>
<keyword evidence="1 3" id="KW-0663">Pyridoxal phosphate</keyword>
<organism evidence="4 5">
    <name type="scientific">Colwellia echini</name>
    <dbReference type="NCBI Taxonomy" id="1982103"/>
    <lineage>
        <taxon>Bacteria</taxon>
        <taxon>Pseudomonadati</taxon>
        <taxon>Pseudomonadota</taxon>
        <taxon>Gammaproteobacteria</taxon>
        <taxon>Alteromonadales</taxon>
        <taxon>Colwelliaceae</taxon>
        <taxon>Colwellia</taxon>
    </lineage>
</organism>
<dbReference type="EMBL" id="PJAI02000009">
    <property type="protein sequence ID" value="TYK65601.1"/>
    <property type="molecule type" value="Genomic_DNA"/>
</dbReference>
<gene>
    <name evidence="4" type="primary">pseC</name>
    <name evidence="4" type="ORF">CWS31_009565</name>
</gene>
<dbReference type="SUPFAM" id="SSF53383">
    <property type="entry name" value="PLP-dependent transferases"/>
    <property type="match status" value="1"/>
</dbReference>
<dbReference type="NCBIfam" id="TIGR03588">
    <property type="entry name" value="PseC"/>
    <property type="match status" value="1"/>
</dbReference>
<dbReference type="Gene3D" id="3.90.1150.10">
    <property type="entry name" value="Aspartate Aminotransferase, domain 1"/>
    <property type="match status" value="1"/>
</dbReference>
<keyword evidence="4" id="KW-0032">Aminotransferase</keyword>
<dbReference type="InterPro" id="IPR000653">
    <property type="entry name" value="DegT/StrS_aminotransferase"/>
</dbReference>
<dbReference type="InterPro" id="IPR020026">
    <property type="entry name" value="PseC"/>
</dbReference>
<keyword evidence="4" id="KW-0808">Transferase</keyword>
<sequence length="381" mass="42525">MIPYGRQDICQADIDAVVTVLKSDFLTQGPVLAQFEQAIAKYCNVDYAVATSNATASLHLACLALEVSKGDIVWTSPISFVASSNCALYCDASIDFVDVEFDTGLMCVNALKKKLIEAKLQNKLPKVIIPVHLAGQSCDMATIADLAKEFDFKIIEDASHAIGAKYQESAIGNCQYSDICVFSFHPVKIITTAEGGIATTNQPSLAKKIKLLSSHGITRSPEDMTEESHGSWYYQQIALGFNYRMSELHAALGLSQLNRLDEFVNQRNVVAKRYTEKLAKQPLTHLKQYDDRYSSYHLFIIQLDNSKQHAKVFEQLKQAGIGVNIHYIPIHLQPYYKNLGFEAGDFPNAEKYYQQSITLPLHPNLTIKEQDFIVSCLKNII</sequence>
<protein>
    <submittedName>
        <fullName evidence="4">UDP-4-amino-4, 6-dideoxy-N-acetyl-beta-L-altrosamine transaminase</fullName>
        <ecNumber evidence="4">2.6.1.92</ecNumber>
    </submittedName>
</protein>
<dbReference type="InterPro" id="IPR015421">
    <property type="entry name" value="PyrdxlP-dep_Trfase_major"/>
</dbReference>
<dbReference type="EC" id="2.6.1.92" evidence="4"/>
<comment type="similarity">
    <text evidence="2 3">Belongs to the DegT/DnrJ/EryC1 family.</text>
</comment>
<dbReference type="RefSeq" id="WP_101344121.1">
    <property type="nucleotide sequence ID" value="NZ_PJAI02000009.1"/>
</dbReference>
<dbReference type="Proteomes" id="UP000815846">
    <property type="component" value="Unassembled WGS sequence"/>
</dbReference>
<dbReference type="Gene3D" id="3.40.640.10">
    <property type="entry name" value="Type I PLP-dependent aspartate aminotransferase-like (Major domain)"/>
    <property type="match status" value="1"/>
</dbReference>
<keyword evidence="5" id="KW-1185">Reference proteome</keyword>
<dbReference type="PIRSF" id="PIRSF000390">
    <property type="entry name" value="PLP_StrS"/>
    <property type="match status" value="1"/>
</dbReference>
<evidence type="ECO:0000313" key="5">
    <source>
        <dbReference type="Proteomes" id="UP000815846"/>
    </source>
</evidence>
<name>A0ABY3MWM9_9GAMM</name>
<dbReference type="PANTHER" id="PTHR30244">
    <property type="entry name" value="TRANSAMINASE"/>
    <property type="match status" value="1"/>
</dbReference>
<comment type="caution">
    <text evidence="4">The sequence shown here is derived from an EMBL/GenBank/DDBJ whole genome shotgun (WGS) entry which is preliminary data.</text>
</comment>
<dbReference type="CDD" id="cd00616">
    <property type="entry name" value="AHBA_syn"/>
    <property type="match status" value="1"/>
</dbReference>
<evidence type="ECO:0000313" key="4">
    <source>
        <dbReference type="EMBL" id="TYK65601.1"/>
    </source>
</evidence>
<evidence type="ECO:0000256" key="3">
    <source>
        <dbReference type="RuleBase" id="RU004508"/>
    </source>
</evidence>
<dbReference type="GO" id="GO:0008483">
    <property type="term" value="F:transaminase activity"/>
    <property type="evidence" value="ECO:0007669"/>
    <property type="project" value="UniProtKB-KW"/>
</dbReference>
<dbReference type="InterPro" id="IPR015422">
    <property type="entry name" value="PyrdxlP-dep_Trfase_small"/>
</dbReference>
<dbReference type="InterPro" id="IPR015424">
    <property type="entry name" value="PyrdxlP-dep_Trfase"/>
</dbReference>
<dbReference type="PANTHER" id="PTHR30244:SF34">
    <property type="entry name" value="DTDP-4-AMINO-4,6-DIDEOXYGALACTOSE TRANSAMINASE"/>
    <property type="match status" value="1"/>
</dbReference>
<evidence type="ECO:0000256" key="1">
    <source>
        <dbReference type="ARBA" id="ARBA00022898"/>
    </source>
</evidence>
<dbReference type="Pfam" id="PF01041">
    <property type="entry name" value="DegT_DnrJ_EryC1"/>
    <property type="match status" value="1"/>
</dbReference>
<proteinExistence type="inferred from homology"/>
<evidence type="ECO:0000256" key="2">
    <source>
        <dbReference type="ARBA" id="ARBA00037999"/>
    </source>
</evidence>
<reference evidence="4 5" key="1">
    <citation type="submission" date="2019-08" db="EMBL/GenBank/DDBJ databases">
        <title>Microbe sample from Colwellia echini.</title>
        <authorList>
            <person name="Christiansen L."/>
            <person name="Pathiraja D."/>
            <person name="Schultz-Johansen M."/>
            <person name="Choi I.-G."/>
            <person name="Stougaard P."/>
        </authorList>
    </citation>
    <scope>NUCLEOTIDE SEQUENCE [LARGE SCALE GENOMIC DNA]</scope>
    <source>
        <strain evidence="4 5">A3</strain>
    </source>
</reference>